<evidence type="ECO:0000256" key="3">
    <source>
        <dbReference type="ARBA" id="ARBA00023082"/>
    </source>
</evidence>
<comment type="similarity">
    <text evidence="1">Belongs to the sigma-70 factor family. ECF subfamily.</text>
</comment>
<dbReference type="Gene3D" id="1.10.1740.10">
    <property type="match status" value="1"/>
</dbReference>
<dbReference type="Pfam" id="PF20239">
    <property type="entry name" value="DUF6596"/>
    <property type="match status" value="1"/>
</dbReference>
<dbReference type="InterPro" id="IPR046531">
    <property type="entry name" value="DUF6596"/>
</dbReference>
<comment type="caution">
    <text evidence="8">The sequence shown here is derived from an EMBL/GenBank/DDBJ whole genome shotgun (WGS) entry which is preliminary data.</text>
</comment>
<evidence type="ECO:0000256" key="2">
    <source>
        <dbReference type="ARBA" id="ARBA00023015"/>
    </source>
</evidence>
<dbReference type="Proteomes" id="UP000281726">
    <property type="component" value="Unassembled WGS sequence"/>
</dbReference>
<dbReference type="Pfam" id="PF08281">
    <property type="entry name" value="Sigma70_r4_2"/>
    <property type="match status" value="1"/>
</dbReference>
<dbReference type="SUPFAM" id="SSF88946">
    <property type="entry name" value="Sigma2 domain of RNA polymerase sigma factors"/>
    <property type="match status" value="1"/>
</dbReference>
<organism evidence="8 9">
    <name type="scientific">Micromonospora endolithica</name>
    <dbReference type="NCBI Taxonomy" id="230091"/>
    <lineage>
        <taxon>Bacteria</taxon>
        <taxon>Bacillati</taxon>
        <taxon>Actinomycetota</taxon>
        <taxon>Actinomycetes</taxon>
        <taxon>Micromonosporales</taxon>
        <taxon>Micromonosporaceae</taxon>
        <taxon>Micromonospora</taxon>
    </lineage>
</organism>
<evidence type="ECO:0000259" key="7">
    <source>
        <dbReference type="Pfam" id="PF20239"/>
    </source>
</evidence>
<evidence type="ECO:0000259" key="5">
    <source>
        <dbReference type="Pfam" id="PF04542"/>
    </source>
</evidence>
<evidence type="ECO:0000256" key="4">
    <source>
        <dbReference type="ARBA" id="ARBA00023163"/>
    </source>
</evidence>
<dbReference type="InterPro" id="IPR013325">
    <property type="entry name" value="RNA_pol_sigma_r2"/>
</dbReference>
<proteinExistence type="inferred from homology"/>
<protein>
    <submittedName>
        <fullName evidence="8">RNA polymerase sigma factor</fullName>
    </submittedName>
</protein>
<evidence type="ECO:0000313" key="9">
    <source>
        <dbReference type="Proteomes" id="UP000281726"/>
    </source>
</evidence>
<dbReference type="GO" id="GO:0016987">
    <property type="term" value="F:sigma factor activity"/>
    <property type="evidence" value="ECO:0007669"/>
    <property type="project" value="UniProtKB-KW"/>
</dbReference>
<dbReference type="AlphaFoldDB" id="A0A3A9ZTC5"/>
<dbReference type="PANTHER" id="PTHR47756">
    <property type="entry name" value="BLL6612 PROTEIN-RELATED"/>
    <property type="match status" value="1"/>
</dbReference>
<reference evidence="8 9" key="1">
    <citation type="journal article" date="2004" name="Syst. Appl. Microbiol.">
        <title>Cryptoendolithic actinomycetes from antarctic sandstone rock samples: Micromonospora endolithica sp. nov. and two isolates related to Micromonospora coerulea Jensen 1932.</title>
        <authorList>
            <person name="Hirsch P."/>
            <person name="Mevs U."/>
            <person name="Kroppenstedt R.M."/>
            <person name="Schumann P."/>
            <person name="Stackebrandt E."/>
        </authorList>
    </citation>
    <scope>NUCLEOTIDE SEQUENCE [LARGE SCALE GENOMIC DNA]</scope>
    <source>
        <strain evidence="8 9">JCM 12677</strain>
    </source>
</reference>
<dbReference type="InterPro" id="IPR013249">
    <property type="entry name" value="RNA_pol_sigma70_r4_t2"/>
</dbReference>
<dbReference type="InterPro" id="IPR007627">
    <property type="entry name" value="RNA_pol_sigma70_r2"/>
</dbReference>
<feature type="domain" description="DUF6596" evidence="7">
    <location>
        <begin position="181"/>
        <end position="281"/>
    </location>
</feature>
<dbReference type="PANTHER" id="PTHR47756:SF2">
    <property type="entry name" value="BLL6612 PROTEIN"/>
    <property type="match status" value="1"/>
</dbReference>
<dbReference type="GO" id="GO:0003677">
    <property type="term" value="F:DNA binding"/>
    <property type="evidence" value="ECO:0007669"/>
    <property type="project" value="InterPro"/>
</dbReference>
<dbReference type="Gene3D" id="1.10.10.10">
    <property type="entry name" value="Winged helix-like DNA-binding domain superfamily/Winged helix DNA-binding domain"/>
    <property type="match status" value="1"/>
</dbReference>
<keyword evidence="4" id="KW-0804">Transcription</keyword>
<dbReference type="InterPro" id="IPR013324">
    <property type="entry name" value="RNA_pol_sigma_r3/r4-like"/>
</dbReference>
<evidence type="ECO:0000259" key="6">
    <source>
        <dbReference type="Pfam" id="PF08281"/>
    </source>
</evidence>
<keyword evidence="3" id="KW-0731">Sigma factor</keyword>
<dbReference type="GO" id="GO:0006352">
    <property type="term" value="P:DNA-templated transcription initiation"/>
    <property type="evidence" value="ECO:0007669"/>
    <property type="project" value="InterPro"/>
</dbReference>
<dbReference type="InterPro" id="IPR036388">
    <property type="entry name" value="WH-like_DNA-bd_sf"/>
</dbReference>
<feature type="domain" description="RNA polymerase sigma-70 region 2" evidence="5">
    <location>
        <begin position="11"/>
        <end position="75"/>
    </location>
</feature>
<dbReference type="Pfam" id="PF04542">
    <property type="entry name" value="Sigma70_r2"/>
    <property type="match status" value="1"/>
</dbReference>
<dbReference type="EMBL" id="RBAK01000001">
    <property type="protein sequence ID" value="RKN51351.1"/>
    <property type="molecule type" value="Genomic_DNA"/>
</dbReference>
<keyword evidence="2" id="KW-0805">Transcription regulation</keyword>
<sequence>MSHHAGVGDLLRDLAPQVLGALVRRYGDFSRAEDAVQDALLDAVRVWTRDGVPEHPAGWLRTVAARRYVDQVRADAARRRREVALLDATPRDALVAAPPDVEPARDDLLELFFLCCHPALGPSAQLALTLRAVGGLSTAEIATAFLVPEATMGQRIVRAKQRLREAGARFDLPPEPERGPRLAVVLHVLYLVFNEGYSASSGPELRRVELTGQAIRLARRLRERLPDSGEVAGLLALMLLTEARGAARTGPDGDLVPLAEQDRSRWDADAIAEGTALVTRSLTTGPLGPYQVQAAIAAVHAEAPSTEQTDWPQILALYELLERLAPGPAVTLNRAVAVGMVRGPRAGLDLLDTLESGPLAGHHRLLAVRAHLLEQAGDVPSAATAWREAARLAGSLPERRHLIRRAARLM</sequence>
<accession>A0A3A9ZTC5</accession>
<keyword evidence="9" id="KW-1185">Reference proteome</keyword>
<dbReference type="SUPFAM" id="SSF88659">
    <property type="entry name" value="Sigma3 and sigma4 domains of RNA polymerase sigma factors"/>
    <property type="match status" value="1"/>
</dbReference>
<gene>
    <name evidence="8" type="ORF">D7223_04755</name>
</gene>
<feature type="domain" description="RNA polymerase sigma factor 70 region 4 type 2" evidence="6">
    <location>
        <begin position="114"/>
        <end position="163"/>
    </location>
</feature>
<dbReference type="OrthoDB" id="9780299at2"/>
<name>A0A3A9ZTC5_9ACTN</name>
<evidence type="ECO:0000313" key="8">
    <source>
        <dbReference type="EMBL" id="RKN51351.1"/>
    </source>
</evidence>
<evidence type="ECO:0000256" key="1">
    <source>
        <dbReference type="ARBA" id="ARBA00010641"/>
    </source>
</evidence>